<comment type="caution">
    <text evidence="1">The sequence shown here is derived from an EMBL/GenBank/DDBJ whole genome shotgun (WGS) entry which is preliminary data.</text>
</comment>
<proteinExistence type="predicted"/>
<reference evidence="1 2" key="1">
    <citation type="journal article" date="2015" name="Int. J. Syst. Evol. Microbiol.">
        <title>Chryseobacterium sediminis sp. nov., isolated from a river sediment.</title>
        <authorList>
            <person name="Kampfer P."/>
            <person name="Busse H.J."/>
            <person name="McInroy J.A."/>
            <person name="Glaeser S.P."/>
        </authorList>
    </citation>
    <scope>NUCLEOTIDE SEQUENCE [LARGE SCALE GENOMIC DNA]</scope>
    <source>
        <strain evidence="1 2">IMT-174</strain>
    </source>
</reference>
<gene>
    <name evidence="1" type="ORF">FW780_06240</name>
</gene>
<organism evidence="1 2">
    <name type="scientific">Chryseobacterium sediminis</name>
    <dbReference type="NCBI Taxonomy" id="1679494"/>
    <lineage>
        <taxon>Bacteria</taxon>
        <taxon>Pseudomonadati</taxon>
        <taxon>Bacteroidota</taxon>
        <taxon>Flavobacteriia</taxon>
        <taxon>Flavobacteriales</taxon>
        <taxon>Weeksellaceae</taxon>
        <taxon>Chryseobacterium group</taxon>
        <taxon>Chryseobacterium</taxon>
    </lineage>
</organism>
<dbReference type="OrthoDB" id="656959at2"/>
<name>A0A5B2UBN1_9FLAO</name>
<dbReference type="RefSeq" id="WP_149832703.1">
    <property type="nucleotide sequence ID" value="NZ_VUNZ01000001.1"/>
</dbReference>
<protein>
    <submittedName>
        <fullName evidence="1">Uncharacterized protein</fullName>
    </submittedName>
</protein>
<evidence type="ECO:0000313" key="1">
    <source>
        <dbReference type="EMBL" id="KAA2223798.1"/>
    </source>
</evidence>
<sequence>MKNLLSIFLISISLLLIGQKKYSTSEIFNTFPLGKASKVKIISYNTDFRGEFSLIPPPPNKKLDSIQLKEYYDNLKKPIKLIETISKENFKEIKESKTLNLAETLELSKLLFNTCGKFSSDLRETSMCFFPRNAILFYDEDDKVFDFLEICFECHRMQFFSEKATEVNGMCSNFYSKLEKYFQNKGLQTQYN</sequence>
<evidence type="ECO:0000313" key="2">
    <source>
        <dbReference type="Proteomes" id="UP000323082"/>
    </source>
</evidence>
<accession>A0A5B2UBN1</accession>
<dbReference type="AlphaFoldDB" id="A0A5B2UBN1"/>
<dbReference type="EMBL" id="VUNZ01000001">
    <property type="protein sequence ID" value="KAA2223798.1"/>
    <property type="molecule type" value="Genomic_DNA"/>
</dbReference>
<dbReference type="Proteomes" id="UP000323082">
    <property type="component" value="Unassembled WGS sequence"/>
</dbReference>